<dbReference type="InParanoid" id="C1EEU5"/>
<dbReference type="OrthoDB" id="337581at2759"/>
<keyword evidence="8" id="KW-1185">Reference proteome</keyword>
<keyword evidence="4" id="KW-0234">DNA repair</keyword>
<evidence type="ECO:0000313" key="7">
    <source>
        <dbReference type="EMBL" id="ACO66593.1"/>
    </source>
</evidence>
<dbReference type="OMA" id="LLKVTHM"/>
<dbReference type="GO" id="GO:0006281">
    <property type="term" value="P:DNA repair"/>
    <property type="evidence" value="ECO:0007669"/>
    <property type="project" value="UniProtKB-KW"/>
</dbReference>
<organism evidence="7 8">
    <name type="scientific">Micromonas commoda (strain RCC299 / NOUM17 / CCMP2709)</name>
    <name type="common">Picoplanktonic green alga</name>
    <dbReference type="NCBI Taxonomy" id="296587"/>
    <lineage>
        <taxon>Eukaryota</taxon>
        <taxon>Viridiplantae</taxon>
        <taxon>Chlorophyta</taxon>
        <taxon>Mamiellophyceae</taxon>
        <taxon>Mamiellales</taxon>
        <taxon>Mamiellaceae</taxon>
        <taxon>Micromonas</taxon>
    </lineage>
</organism>
<keyword evidence="5" id="KW-0539">Nucleus</keyword>
<evidence type="ECO:0000256" key="1">
    <source>
        <dbReference type="ARBA" id="ARBA00004123"/>
    </source>
</evidence>
<dbReference type="GO" id="GO:0000077">
    <property type="term" value="P:DNA damage checkpoint signaling"/>
    <property type="evidence" value="ECO:0007669"/>
    <property type="project" value="InterPro"/>
</dbReference>
<dbReference type="FunCoup" id="C1EEU5">
    <property type="interactions" value="1491"/>
</dbReference>
<dbReference type="STRING" id="296587.C1EEU5"/>
<proteinExistence type="inferred from homology"/>
<dbReference type="KEGG" id="mis:MICPUN_62747"/>
<gene>
    <name evidence="7" type="ORF">MICPUN_62747</name>
</gene>
<dbReference type="GO" id="GO:0030896">
    <property type="term" value="C:checkpoint clamp complex"/>
    <property type="evidence" value="ECO:0007669"/>
    <property type="project" value="TreeGrafter"/>
</dbReference>
<keyword evidence="3" id="KW-0227">DNA damage</keyword>
<dbReference type="eggNOG" id="KOG0017">
    <property type="taxonomic scope" value="Eukaryota"/>
</dbReference>
<protein>
    <submittedName>
        <fullName evidence="7">Uncharacterized protein</fullName>
    </submittedName>
</protein>
<comment type="similarity">
    <text evidence="2">Belongs to the rad1 family.</text>
</comment>
<dbReference type="InterPro" id="IPR003021">
    <property type="entry name" value="Rad1_Rec1_Rad17"/>
</dbReference>
<evidence type="ECO:0000256" key="6">
    <source>
        <dbReference type="SAM" id="MobiDB-lite"/>
    </source>
</evidence>
<dbReference type="PANTHER" id="PTHR10870">
    <property type="entry name" value="CELL CYCLE CHECKPOINT PROTEIN RAD1"/>
    <property type="match status" value="1"/>
</dbReference>
<feature type="region of interest" description="Disordered" evidence="6">
    <location>
        <begin position="302"/>
        <end position="349"/>
    </location>
</feature>
<dbReference type="RefSeq" id="XP_002505335.1">
    <property type="nucleotide sequence ID" value="XM_002505289.1"/>
</dbReference>
<evidence type="ECO:0000256" key="5">
    <source>
        <dbReference type="ARBA" id="ARBA00023242"/>
    </source>
</evidence>
<dbReference type="Pfam" id="PF02144">
    <property type="entry name" value="Rad1"/>
    <property type="match status" value="1"/>
</dbReference>
<sequence>MDDWVLDARVDQIRSFVSVLGALKLSKRQLVHVSVAERGVTVVAQDPSKSLQAQVNFRAETFASYRVNASAAGTQGHVSGVGSAVGTFGLDLGSLIDVLNAFAPLDGECELSMRWPDRDNSLVLAALTVRDAADPHAGRPARMCTHASIAPEVDGWSTTSAADAELVFRGERNAFAMPTTALREIVDDLEWPCAPMTIAMSSHPSPSLSFSSKGKDTGELRIDVDATPGSSALTEFSCAESGAWTYRYRFMKAAASSLPPALVGPAHAREEGGSPTMTRVAIGEGGVVKIVHLVHMNRAAHANAGGHHHHHHSGGYGDSQRYGGVGGGTRGTGGTAGHGGTRGGGTQGPGSYVVPVTFVAYAEVEIDEDEGYNEPL</sequence>
<reference evidence="7 8" key="1">
    <citation type="journal article" date="2009" name="Science">
        <title>Green evolution and dynamic adaptations revealed by genomes of the marine picoeukaryotes Micromonas.</title>
        <authorList>
            <person name="Worden A.Z."/>
            <person name="Lee J.H."/>
            <person name="Mock T."/>
            <person name="Rouze P."/>
            <person name="Simmons M.P."/>
            <person name="Aerts A.L."/>
            <person name="Allen A.E."/>
            <person name="Cuvelier M.L."/>
            <person name="Derelle E."/>
            <person name="Everett M.V."/>
            <person name="Foulon E."/>
            <person name="Grimwood J."/>
            <person name="Gundlach H."/>
            <person name="Henrissat B."/>
            <person name="Napoli C."/>
            <person name="McDonald S.M."/>
            <person name="Parker M.S."/>
            <person name="Rombauts S."/>
            <person name="Salamov A."/>
            <person name="Von Dassow P."/>
            <person name="Badger J.H."/>
            <person name="Coutinho P.M."/>
            <person name="Demir E."/>
            <person name="Dubchak I."/>
            <person name="Gentemann C."/>
            <person name="Eikrem W."/>
            <person name="Gready J.E."/>
            <person name="John U."/>
            <person name="Lanier W."/>
            <person name="Lindquist E.A."/>
            <person name="Lucas S."/>
            <person name="Mayer K.F."/>
            <person name="Moreau H."/>
            <person name="Not F."/>
            <person name="Otillar R."/>
            <person name="Panaud O."/>
            <person name="Pangilinan J."/>
            <person name="Paulsen I."/>
            <person name="Piegu B."/>
            <person name="Poliakov A."/>
            <person name="Robbens S."/>
            <person name="Schmutz J."/>
            <person name="Toulza E."/>
            <person name="Wyss T."/>
            <person name="Zelensky A."/>
            <person name="Zhou K."/>
            <person name="Armbrust E.V."/>
            <person name="Bhattacharya D."/>
            <person name="Goodenough U.W."/>
            <person name="Van de Peer Y."/>
            <person name="Grigoriev I.V."/>
        </authorList>
    </citation>
    <scope>NUCLEOTIDE SEQUENCE [LARGE SCALE GENOMIC DNA]</scope>
    <source>
        <strain evidence="8">RCC299 / NOUM17</strain>
    </source>
</reference>
<dbReference type="PANTHER" id="PTHR10870:SF0">
    <property type="entry name" value="CELL CYCLE CHECKPOINT PROTEIN RAD1"/>
    <property type="match status" value="1"/>
</dbReference>
<comment type="subcellular location">
    <subcellularLocation>
        <location evidence="1">Nucleus</location>
    </subcellularLocation>
</comment>
<evidence type="ECO:0000256" key="4">
    <source>
        <dbReference type="ARBA" id="ARBA00023204"/>
    </source>
</evidence>
<feature type="compositionally biased region" description="Gly residues" evidence="6">
    <location>
        <begin position="323"/>
        <end position="348"/>
    </location>
</feature>
<dbReference type="Proteomes" id="UP000002009">
    <property type="component" value="Chromosome 11"/>
</dbReference>
<evidence type="ECO:0000313" key="8">
    <source>
        <dbReference type="Proteomes" id="UP000002009"/>
    </source>
</evidence>
<dbReference type="Gene3D" id="3.70.10.10">
    <property type="match status" value="1"/>
</dbReference>
<dbReference type="EMBL" id="CP001330">
    <property type="protein sequence ID" value="ACO66593.1"/>
    <property type="molecule type" value="Genomic_DNA"/>
</dbReference>
<evidence type="ECO:0000256" key="3">
    <source>
        <dbReference type="ARBA" id="ARBA00022763"/>
    </source>
</evidence>
<name>C1EEU5_MICCC</name>
<dbReference type="GeneID" id="8247756"/>
<evidence type="ECO:0000256" key="2">
    <source>
        <dbReference type="ARBA" id="ARBA00010991"/>
    </source>
</evidence>
<accession>C1EEU5</accession>
<dbReference type="AlphaFoldDB" id="C1EEU5"/>